<dbReference type="HOGENOM" id="CLU_032370_2_0_1"/>
<dbReference type="Proteomes" id="UP000015101">
    <property type="component" value="Unassembled WGS sequence"/>
</dbReference>
<dbReference type="PANTHER" id="PTHR10598:SF0">
    <property type="entry name" value="SET1_ASH2 HISTONE METHYLTRANSFERASE COMPLEX SUBUNIT ASH2"/>
    <property type="match status" value="1"/>
</dbReference>
<dbReference type="eggNOG" id="KOG2626">
    <property type="taxonomic scope" value="Eukaryota"/>
</dbReference>
<dbReference type="SUPFAM" id="SSF57903">
    <property type="entry name" value="FYVE/PHD zinc finger"/>
    <property type="match status" value="1"/>
</dbReference>
<dbReference type="GO" id="GO:0008270">
    <property type="term" value="F:zinc ion binding"/>
    <property type="evidence" value="ECO:0007669"/>
    <property type="project" value="UniProtKB-KW"/>
</dbReference>
<dbReference type="EMBL" id="AMQM01005804">
    <property type="status" value="NOT_ANNOTATED_CDS"/>
    <property type="molecule type" value="Genomic_DNA"/>
</dbReference>
<dbReference type="InterPro" id="IPR019786">
    <property type="entry name" value="Zinc_finger_PHD-type_CS"/>
</dbReference>
<dbReference type="PANTHER" id="PTHR10598">
    <property type="entry name" value="SET1/ASH2 HISTONE METHYLTRANSFERASE COMPLEX SUBUNIT ASH2"/>
    <property type="match status" value="1"/>
</dbReference>
<organism evidence="8 9">
    <name type="scientific">Helobdella robusta</name>
    <name type="common">Californian leech</name>
    <dbReference type="NCBI Taxonomy" id="6412"/>
    <lineage>
        <taxon>Eukaryota</taxon>
        <taxon>Metazoa</taxon>
        <taxon>Spiralia</taxon>
        <taxon>Lophotrochozoa</taxon>
        <taxon>Annelida</taxon>
        <taxon>Clitellata</taxon>
        <taxon>Hirudinea</taxon>
        <taxon>Rhynchobdellida</taxon>
        <taxon>Glossiphoniidae</taxon>
        <taxon>Helobdella</taxon>
    </lineage>
</organism>
<keyword evidence="9" id="KW-1185">Reference proteome</keyword>
<sequence length="545" mass="61746">MEPIEAKVCTESAADDVPSAVGAGGSTLLPANPEDKTCYCGRDRNLNICEFQCGMCLRYYHETCVSCYNRDCVPFMTNYQFFCKRCSMQESLMKRQASFGQMCLTAIANLMQKNKGKTMFSKDADIIPYIETNWELLTSSPRRVKNTWHSSISKTMLKDPSIFTTKEGGADTTFGLVNEDLSKIGPNCESLLRLLCNRPVETKTQVQTEATRGRLAKRKTPGEHHYVVGSKQKKSEMTSTMRLAPSCYPAEHPFNKDGYRYHLAEPDPHAPNWQIFDESPEWAGKPIPGYLYRMNLEANVLLSLNDRAPQLKVSDDRLTVTGEKGYSMIRANHGVNEGSWFYEVKIDDMPADSATRIGWSQSLGNLQAPCGYDKFSYSWRSKKGTIFHQSRGKHYCDSGYREDDLLGFLIRLPRQADECHLQLLPPQYKEKPLVKFKSHLYYEEKDLVAETESKLKPAAGSQIIMFLNGKCQGIAYEDINKGIYFPAISSYKNATVSVNFGPKFKYPPKDYQYRPMCQATEASAVQHALGDILYHVEHEGQTLEI</sequence>
<evidence type="ECO:0000313" key="8">
    <source>
        <dbReference type="EnsemblMetazoa" id="HelroP185811"/>
    </source>
</evidence>
<dbReference type="InterPro" id="IPR011011">
    <property type="entry name" value="Znf_FYVE_PHD"/>
</dbReference>
<dbReference type="InterPro" id="IPR001870">
    <property type="entry name" value="B30.2/SPRY"/>
</dbReference>
<dbReference type="SMART" id="SM00449">
    <property type="entry name" value="SPRY"/>
    <property type="match status" value="1"/>
</dbReference>
<evidence type="ECO:0000256" key="5">
    <source>
        <dbReference type="ARBA" id="ARBA00023242"/>
    </source>
</evidence>
<dbReference type="SUPFAM" id="SSF49899">
    <property type="entry name" value="Concanavalin A-like lectins/glucanases"/>
    <property type="match status" value="1"/>
</dbReference>
<dbReference type="InterPro" id="IPR043136">
    <property type="entry name" value="B30.2/SPRY_sf"/>
</dbReference>
<evidence type="ECO:0000256" key="1">
    <source>
        <dbReference type="ARBA" id="ARBA00004123"/>
    </source>
</evidence>
<reference evidence="9" key="1">
    <citation type="submission" date="2012-12" db="EMBL/GenBank/DDBJ databases">
        <authorList>
            <person name="Hellsten U."/>
            <person name="Grimwood J."/>
            <person name="Chapman J.A."/>
            <person name="Shapiro H."/>
            <person name="Aerts A."/>
            <person name="Otillar R.P."/>
            <person name="Terry A.Y."/>
            <person name="Boore J.L."/>
            <person name="Simakov O."/>
            <person name="Marletaz F."/>
            <person name="Cho S.-J."/>
            <person name="Edsinger-Gonzales E."/>
            <person name="Havlak P."/>
            <person name="Kuo D.-H."/>
            <person name="Larsson T."/>
            <person name="Lv J."/>
            <person name="Arendt D."/>
            <person name="Savage R."/>
            <person name="Osoegawa K."/>
            <person name="de Jong P."/>
            <person name="Lindberg D.R."/>
            <person name="Seaver E.C."/>
            <person name="Weisblat D.A."/>
            <person name="Putnam N.H."/>
            <person name="Grigoriev I.V."/>
            <person name="Rokhsar D.S."/>
        </authorList>
    </citation>
    <scope>NUCLEOTIDE SEQUENCE</scope>
</reference>
<keyword evidence="5" id="KW-0539">Nucleus</keyword>
<dbReference type="STRING" id="6412.T1FNB7"/>
<dbReference type="AlphaFoldDB" id="T1FNB7"/>
<proteinExistence type="predicted"/>
<dbReference type="KEGG" id="hro:HELRODRAFT_185811"/>
<evidence type="ECO:0000256" key="4">
    <source>
        <dbReference type="ARBA" id="ARBA00022833"/>
    </source>
</evidence>
<evidence type="ECO:0000313" key="7">
    <source>
        <dbReference type="EMBL" id="ESN99523.1"/>
    </source>
</evidence>
<dbReference type="RefSeq" id="XP_009022297.1">
    <property type="nucleotide sequence ID" value="XM_009024049.1"/>
</dbReference>
<dbReference type="Pfam" id="PF00622">
    <property type="entry name" value="SPRY"/>
    <property type="match status" value="1"/>
</dbReference>
<gene>
    <name evidence="8" type="primary">20210314</name>
    <name evidence="7" type="ORF">HELRODRAFT_185811</name>
</gene>
<dbReference type="Pfam" id="PF21198">
    <property type="entry name" value="ASH2L-like_WH"/>
    <property type="match status" value="1"/>
</dbReference>
<dbReference type="GeneID" id="20210314"/>
<dbReference type="InterPro" id="IPR049455">
    <property type="entry name" value="ASH2-like_PHD"/>
</dbReference>
<dbReference type="OMA" id="CATCSRW"/>
<protein>
    <recommendedName>
        <fullName evidence="6">B30.2/SPRY domain-containing protein</fullName>
    </recommendedName>
</protein>
<dbReference type="GO" id="GO:0048188">
    <property type="term" value="C:Set1C/COMPASS complex"/>
    <property type="evidence" value="ECO:0000318"/>
    <property type="project" value="GO_Central"/>
</dbReference>
<name>T1FNB7_HELRO</name>
<dbReference type="CDD" id="cd12872">
    <property type="entry name" value="SPRY_Ash2"/>
    <property type="match status" value="1"/>
</dbReference>
<dbReference type="InParanoid" id="T1FNB7"/>
<dbReference type="Pfam" id="PF21257">
    <property type="entry name" value="PHD_ash2p_like"/>
    <property type="match status" value="1"/>
</dbReference>
<dbReference type="InterPro" id="IPR053835">
    <property type="entry name" value="ASH2L-like_WH"/>
</dbReference>
<dbReference type="OrthoDB" id="10266026at2759"/>
<keyword evidence="3" id="KW-0863">Zinc-finger</keyword>
<dbReference type="InterPro" id="IPR003877">
    <property type="entry name" value="SPRY_dom"/>
</dbReference>
<reference evidence="8" key="3">
    <citation type="submission" date="2015-06" db="UniProtKB">
        <authorList>
            <consortium name="EnsemblMetazoa"/>
        </authorList>
    </citation>
    <scope>IDENTIFICATION</scope>
</reference>
<dbReference type="CTD" id="20210314"/>
<dbReference type="InterPro" id="IPR013320">
    <property type="entry name" value="ConA-like_dom_sf"/>
</dbReference>
<dbReference type="GO" id="GO:0000976">
    <property type="term" value="F:transcription cis-regulatory region binding"/>
    <property type="evidence" value="ECO:0000318"/>
    <property type="project" value="GO_Central"/>
</dbReference>
<dbReference type="EMBL" id="KB097106">
    <property type="protein sequence ID" value="ESN99523.1"/>
    <property type="molecule type" value="Genomic_DNA"/>
</dbReference>
<keyword evidence="2" id="KW-0479">Metal-binding</keyword>
<feature type="domain" description="B30.2/SPRY" evidence="6">
    <location>
        <begin position="279"/>
        <end position="505"/>
    </location>
</feature>
<comment type="subcellular location">
    <subcellularLocation>
        <location evidence="1">Nucleus</location>
    </subcellularLocation>
</comment>
<dbReference type="Gene3D" id="3.90.980.20">
    <property type="match status" value="1"/>
</dbReference>
<evidence type="ECO:0000313" key="9">
    <source>
        <dbReference type="Proteomes" id="UP000015101"/>
    </source>
</evidence>
<reference evidence="7 9" key="2">
    <citation type="journal article" date="2013" name="Nature">
        <title>Insights into bilaterian evolution from three spiralian genomes.</title>
        <authorList>
            <person name="Simakov O."/>
            <person name="Marletaz F."/>
            <person name="Cho S.J."/>
            <person name="Edsinger-Gonzales E."/>
            <person name="Havlak P."/>
            <person name="Hellsten U."/>
            <person name="Kuo D.H."/>
            <person name="Larsson T."/>
            <person name="Lv J."/>
            <person name="Arendt D."/>
            <person name="Savage R."/>
            <person name="Osoegawa K."/>
            <person name="de Jong P."/>
            <person name="Grimwood J."/>
            <person name="Chapman J.A."/>
            <person name="Shapiro H."/>
            <person name="Aerts A."/>
            <person name="Otillar R.P."/>
            <person name="Terry A.Y."/>
            <person name="Boore J.L."/>
            <person name="Grigoriev I.V."/>
            <person name="Lindberg D.R."/>
            <person name="Seaver E.C."/>
            <person name="Weisblat D.A."/>
            <person name="Putnam N.H."/>
            <person name="Rokhsar D.S."/>
        </authorList>
    </citation>
    <scope>NUCLEOTIDE SEQUENCE</scope>
</reference>
<dbReference type="InterPro" id="IPR037353">
    <property type="entry name" value="ASH2"/>
</dbReference>
<accession>T1FNB7</accession>
<dbReference type="PROSITE" id="PS01359">
    <property type="entry name" value="ZF_PHD_1"/>
    <property type="match status" value="1"/>
</dbReference>
<dbReference type="Gene3D" id="2.60.120.920">
    <property type="match status" value="1"/>
</dbReference>
<dbReference type="CDD" id="cd15583">
    <property type="entry name" value="PHD_ash2p_like"/>
    <property type="match status" value="1"/>
</dbReference>
<evidence type="ECO:0000256" key="2">
    <source>
        <dbReference type="ARBA" id="ARBA00022723"/>
    </source>
</evidence>
<dbReference type="PROSITE" id="PS50188">
    <property type="entry name" value="B302_SPRY"/>
    <property type="match status" value="1"/>
</dbReference>
<evidence type="ECO:0000256" key="3">
    <source>
        <dbReference type="ARBA" id="ARBA00022771"/>
    </source>
</evidence>
<keyword evidence="4" id="KW-0862">Zinc</keyword>
<dbReference type="FunCoup" id="T1FNB7">
    <property type="interactions" value="1578"/>
</dbReference>
<evidence type="ECO:0000259" key="6">
    <source>
        <dbReference type="PROSITE" id="PS50188"/>
    </source>
</evidence>
<dbReference type="EnsemblMetazoa" id="HelroT185811">
    <property type="protein sequence ID" value="HelroP185811"/>
    <property type="gene ID" value="HelroG185811"/>
</dbReference>